<evidence type="ECO:0000313" key="1">
    <source>
        <dbReference type="EMBL" id="EXK76182.1"/>
    </source>
</evidence>
<reference evidence="1 2" key="1">
    <citation type="submission" date="2011-11" db="EMBL/GenBank/DDBJ databases">
        <title>The Genome Sequence of Fusarium oxysporum PHW815.</title>
        <authorList>
            <consortium name="The Broad Institute Genome Sequencing Platform"/>
            <person name="Ma L.-J."/>
            <person name="Gale L.R."/>
            <person name="Schwartz D.C."/>
            <person name="Zhou S."/>
            <person name="Corby-Kistler H."/>
            <person name="Young S.K."/>
            <person name="Zeng Q."/>
            <person name="Gargeya S."/>
            <person name="Fitzgerald M."/>
            <person name="Haas B."/>
            <person name="Abouelleil A."/>
            <person name="Alvarado L."/>
            <person name="Arachchi H.M."/>
            <person name="Berlin A."/>
            <person name="Brown A."/>
            <person name="Chapman S.B."/>
            <person name="Chen Z."/>
            <person name="Dunbar C."/>
            <person name="Freedman E."/>
            <person name="Gearin G."/>
            <person name="Goldberg J."/>
            <person name="Griggs A."/>
            <person name="Gujja S."/>
            <person name="Heiman D."/>
            <person name="Howarth C."/>
            <person name="Larson L."/>
            <person name="Lui A."/>
            <person name="MacDonald P.J.P."/>
            <person name="Montmayeur A."/>
            <person name="Murphy C."/>
            <person name="Neiman D."/>
            <person name="Pearson M."/>
            <person name="Priest M."/>
            <person name="Roberts A."/>
            <person name="Saif S."/>
            <person name="Shea T."/>
            <person name="Shenoy N."/>
            <person name="Sisk P."/>
            <person name="Stolte C."/>
            <person name="Sykes S."/>
            <person name="Wortman J."/>
            <person name="Nusbaum C."/>
            <person name="Birren B."/>
        </authorList>
    </citation>
    <scope>NUCLEOTIDE SEQUENCE [LARGE SCALE GENOMIC DNA]</scope>
    <source>
        <strain evidence="1 2">54005</strain>
    </source>
</reference>
<keyword evidence="2" id="KW-1185">Reference proteome</keyword>
<gene>
    <name evidence="1" type="ORF">FOQG_19060</name>
</gene>
<name>X0C079_FUSOX</name>
<protein>
    <submittedName>
        <fullName evidence="1">Uncharacterized protein</fullName>
    </submittedName>
</protein>
<organism evidence="1 2">
    <name type="scientific">Fusarium oxysporum f. sp. raphani 54005</name>
    <dbReference type="NCBI Taxonomy" id="1089458"/>
    <lineage>
        <taxon>Eukaryota</taxon>
        <taxon>Fungi</taxon>
        <taxon>Dikarya</taxon>
        <taxon>Ascomycota</taxon>
        <taxon>Pezizomycotina</taxon>
        <taxon>Sordariomycetes</taxon>
        <taxon>Hypocreomycetidae</taxon>
        <taxon>Hypocreales</taxon>
        <taxon>Nectriaceae</taxon>
        <taxon>Fusarium</taxon>
        <taxon>Fusarium oxysporum species complex</taxon>
    </lineage>
</organism>
<dbReference type="HOGENOM" id="CLU_2757854_0_0_1"/>
<accession>X0C079</accession>
<sequence length="70" mass="7921">MAHPIELVTRQRDDKAQLAYRSRFWSLKSGRLSSACACGSLRLPEGSHGRMRGVPAPFIWPRTGKKIKKK</sequence>
<dbReference type="EMBL" id="KI979575">
    <property type="protein sequence ID" value="EXK76182.1"/>
    <property type="molecule type" value="Genomic_DNA"/>
</dbReference>
<evidence type="ECO:0000313" key="2">
    <source>
        <dbReference type="Proteomes" id="UP000030663"/>
    </source>
</evidence>
<dbReference type="AlphaFoldDB" id="X0C079"/>
<proteinExistence type="predicted"/>
<dbReference type="Proteomes" id="UP000030663">
    <property type="component" value="Unassembled WGS sequence"/>
</dbReference>